<organism evidence="2 3">
    <name type="scientific">Aduncisulcus paluster</name>
    <dbReference type="NCBI Taxonomy" id="2918883"/>
    <lineage>
        <taxon>Eukaryota</taxon>
        <taxon>Metamonada</taxon>
        <taxon>Carpediemonas-like organisms</taxon>
        <taxon>Aduncisulcus</taxon>
    </lineage>
</organism>
<feature type="non-terminal residue" evidence="2">
    <location>
        <position position="1"/>
    </location>
</feature>
<sequence>IQQVSDLPFPKCLSVFPQFSSVEKAISVYSYLLDRRRSQMMDNISNSPSTTMLSPYPGDVFLCVDPLHSSRYSTSKLSSPEYIHQGTIKRRVSSSIYYSSTERSPSTNPFAINSLGSSRIGTSPMKSPKRIISPAPNAKSSPKSRGHSMQMHASRLLFRLDLSSSSIRSFCFLFLSLTNNSSYLMDIYGEHVSPEQSWWCLRSLVEQLSVVKAVLSSPMFSCGSDETCGCIACVWQCVTMCVSVVHKLEKEARRTAVRTGRKDFMISSSHFSHTSSISGTKRPCTASHLDQGSISSRHGSTSSQFSTQMSQICSSSHGKGGGYGSYNESGDITEDTVIEGPKELHRKLRSMAVVVNSVCSSMCDKLKVCASTLIALWGVIGAKDIKKKSKSASKTSVEGASLSFKSPSTLSCSIPKSNISMSDILIAQTLSASLACAIRIISLLTSLPSYDEPMIISNTSPQISTTSLSARREYFDSFGATIHSFKSSLASLMLFSWLFVSAPPPPPFILSLFSVSFGMATNVSEEVCKVVCKGLQKAQEMRKDSDGSPGNGSSRSISSFRDDIYPAGSPLLPCFLGPVHKTSILSVHQSDFVHVLSSRSGLVTSLVSVGDSFVCEDVFMRLLSSISESPNVTSPQTSIDATVSSEVLSSTFNPSFILPFSPEIISPIGYIHGIWDRWRARRRKVM</sequence>
<reference evidence="2" key="1">
    <citation type="submission" date="2022-03" db="EMBL/GenBank/DDBJ databases">
        <title>Draft genome sequence of Aduncisulcus paluster, a free-living microaerophilic Fornicata.</title>
        <authorList>
            <person name="Yuyama I."/>
            <person name="Kume K."/>
            <person name="Tamura T."/>
            <person name="Inagaki Y."/>
            <person name="Hashimoto T."/>
        </authorList>
    </citation>
    <scope>NUCLEOTIDE SEQUENCE</scope>
    <source>
        <strain evidence="2">NY0171</strain>
    </source>
</reference>
<accession>A0ABQ5JWX9</accession>
<feature type="non-terminal residue" evidence="2">
    <location>
        <position position="686"/>
    </location>
</feature>
<name>A0ABQ5JWX9_9EUKA</name>
<protein>
    <submittedName>
        <fullName evidence="2">Uncharacterized protein</fullName>
    </submittedName>
</protein>
<comment type="caution">
    <text evidence="2">The sequence shown here is derived from an EMBL/GenBank/DDBJ whole genome shotgun (WGS) entry which is preliminary data.</text>
</comment>
<evidence type="ECO:0000313" key="3">
    <source>
        <dbReference type="Proteomes" id="UP001057375"/>
    </source>
</evidence>
<proteinExistence type="predicted"/>
<feature type="region of interest" description="Disordered" evidence="1">
    <location>
        <begin position="274"/>
        <end position="302"/>
    </location>
</feature>
<dbReference type="EMBL" id="BQXS01011762">
    <property type="protein sequence ID" value="GKT16482.1"/>
    <property type="molecule type" value="Genomic_DNA"/>
</dbReference>
<dbReference type="Proteomes" id="UP001057375">
    <property type="component" value="Unassembled WGS sequence"/>
</dbReference>
<evidence type="ECO:0000256" key="1">
    <source>
        <dbReference type="SAM" id="MobiDB-lite"/>
    </source>
</evidence>
<evidence type="ECO:0000313" key="2">
    <source>
        <dbReference type="EMBL" id="GKT16482.1"/>
    </source>
</evidence>
<feature type="compositionally biased region" description="Low complexity" evidence="1">
    <location>
        <begin position="293"/>
        <end position="302"/>
    </location>
</feature>
<keyword evidence="3" id="KW-1185">Reference proteome</keyword>
<feature type="compositionally biased region" description="Low complexity" evidence="1">
    <location>
        <begin position="133"/>
        <end position="143"/>
    </location>
</feature>
<gene>
    <name evidence="2" type="ORF">ADUPG1_010926</name>
</gene>
<feature type="region of interest" description="Disordered" evidence="1">
    <location>
        <begin position="122"/>
        <end position="146"/>
    </location>
</feature>